<comment type="caution">
    <text evidence="1">The sequence shown here is derived from an EMBL/GenBank/DDBJ whole genome shotgun (WGS) entry which is preliminary data.</text>
</comment>
<feature type="non-terminal residue" evidence="1">
    <location>
        <position position="30"/>
    </location>
</feature>
<protein>
    <submittedName>
        <fullName evidence="1">Uncharacterized protein</fullName>
    </submittedName>
</protein>
<evidence type="ECO:0000313" key="1">
    <source>
        <dbReference type="EMBL" id="GAH97996.1"/>
    </source>
</evidence>
<feature type="non-terminal residue" evidence="1">
    <location>
        <position position="1"/>
    </location>
</feature>
<gene>
    <name evidence="1" type="ORF">S03H2_73170</name>
</gene>
<proteinExistence type="predicted"/>
<sequence>PRAEMFKGIEQVFSKSKLYNIWHMWKKIKT</sequence>
<dbReference type="EMBL" id="BARU01050011">
    <property type="protein sequence ID" value="GAH97996.1"/>
    <property type="molecule type" value="Genomic_DNA"/>
</dbReference>
<organism evidence="1">
    <name type="scientific">marine sediment metagenome</name>
    <dbReference type="NCBI Taxonomy" id="412755"/>
    <lineage>
        <taxon>unclassified sequences</taxon>
        <taxon>metagenomes</taxon>
        <taxon>ecological metagenomes</taxon>
    </lineage>
</organism>
<accession>X1JTE4</accession>
<name>X1JTE4_9ZZZZ</name>
<dbReference type="AlphaFoldDB" id="X1JTE4"/>
<reference evidence="1" key="1">
    <citation type="journal article" date="2014" name="Front. Microbiol.">
        <title>High frequency of phylogenetically diverse reductive dehalogenase-homologous genes in deep subseafloor sedimentary metagenomes.</title>
        <authorList>
            <person name="Kawai M."/>
            <person name="Futagami T."/>
            <person name="Toyoda A."/>
            <person name="Takaki Y."/>
            <person name="Nishi S."/>
            <person name="Hori S."/>
            <person name="Arai W."/>
            <person name="Tsubouchi T."/>
            <person name="Morono Y."/>
            <person name="Uchiyama I."/>
            <person name="Ito T."/>
            <person name="Fujiyama A."/>
            <person name="Inagaki F."/>
            <person name="Takami H."/>
        </authorList>
    </citation>
    <scope>NUCLEOTIDE SEQUENCE</scope>
    <source>
        <strain evidence="1">Expedition CK06-06</strain>
    </source>
</reference>